<evidence type="ECO:0000259" key="3">
    <source>
        <dbReference type="Pfam" id="PF13439"/>
    </source>
</evidence>
<accession>A0ABV2G1X6</accession>
<evidence type="ECO:0000313" key="4">
    <source>
        <dbReference type="EMBL" id="MET3572283.1"/>
    </source>
</evidence>
<gene>
    <name evidence="4" type="ORF">ABID13_003940</name>
</gene>
<protein>
    <submittedName>
        <fullName evidence="4">Glycosyltransferase involved in cell wall biosynthesis</fullName>
    </submittedName>
</protein>
<dbReference type="GeneID" id="93165175"/>
<evidence type="ECO:0000259" key="2">
    <source>
        <dbReference type="Pfam" id="PF00534"/>
    </source>
</evidence>
<dbReference type="Proteomes" id="UP001549200">
    <property type="component" value="Unassembled WGS sequence"/>
</dbReference>
<dbReference type="CDD" id="cd03801">
    <property type="entry name" value="GT4_PimA-like"/>
    <property type="match status" value="1"/>
</dbReference>
<comment type="caution">
    <text evidence="4">The sequence shown here is derived from an EMBL/GenBank/DDBJ whole genome shotgun (WGS) entry which is preliminary data.</text>
</comment>
<evidence type="ECO:0000313" key="5">
    <source>
        <dbReference type="Proteomes" id="UP001549200"/>
    </source>
</evidence>
<dbReference type="Pfam" id="PF00534">
    <property type="entry name" value="Glycos_transf_1"/>
    <property type="match status" value="1"/>
</dbReference>
<keyword evidence="5" id="KW-1185">Reference proteome</keyword>
<dbReference type="Gene3D" id="3.40.50.2000">
    <property type="entry name" value="Glycogen Phosphorylase B"/>
    <property type="match status" value="2"/>
</dbReference>
<dbReference type="PANTHER" id="PTHR46401">
    <property type="entry name" value="GLYCOSYLTRANSFERASE WBBK-RELATED"/>
    <property type="match status" value="1"/>
</dbReference>
<dbReference type="Pfam" id="PF13439">
    <property type="entry name" value="Glyco_transf_4"/>
    <property type="match status" value="1"/>
</dbReference>
<name>A0ABV2G1X6_9FIRM</name>
<keyword evidence="1" id="KW-0808">Transferase</keyword>
<reference evidence="4 5" key="1">
    <citation type="submission" date="2024-06" db="EMBL/GenBank/DDBJ databases">
        <title>Genomic Encyclopedia of Type Strains, Phase IV (KMG-IV): sequencing the most valuable type-strain genomes for metagenomic binning, comparative biology and taxonomic classification.</title>
        <authorList>
            <person name="Goeker M."/>
        </authorList>
    </citation>
    <scope>NUCLEOTIDE SEQUENCE [LARGE SCALE GENOMIC DNA]</scope>
    <source>
        <strain evidence="4 5">DSM 19261</strain>
    </source>
</reference>
<evidence type="ECO:0000256" key="1">
    <source>
        <dbReference type="ARBA" id="ARBA00022679"/>
    </source>
</evidence>
<dbReference type="PANTHER" id="PTHR46401:SF2">
    <property type="entry name" value="GLYCOSYLTRANSFERASE WBBK-RELATED"/>
    <property type="match status" value="1"/>
</dbReference>
<sequence>MRIKAGMGMKIGMIGHKRVPSREGGIEIAVEETALRLAAMGHQVDCYNRWQDFSRKEDRAPREYRGIRLIRIPTLSHPSLNAFVYSVLAAIRAVFGGYDVLHFHAEGPGAMTFLPRLLGIPVVATIHGLDWQRAKWGRFATRYLLWGEKNAARYSNALVVLSRGNQRYFMDTYGRESVYIPNGVEMIPCREPEEIGRRWGLKRNTYILFLSRLVPEKGLHYLLEAYKNMNTQTRLVIAGELTKNNDYVNRIRRMAEGDERILFTDFVQGRVLEELMSNCRVYVLPSDIEGMSISLLEAMSCGARCLVSDIEENVETAGGYARYFPKGNVPVLGSCLESILGEVEDLHDREGQMSFVRERYSWDTAVQELLHVYENVRKKTTVQI</sequence>
<dbReference type="SUPFAM" id="SSF53756">
    <property type="entry name" value="UDP-Glycosyltransferase/glycogen phosphorylase"/>
    <property type="match status" value="1"/>
</dbReference>
<feature type="domain" description="Glycosyltransferase subfamily 4-like N-terminal" evidence="3">
    <location>
        <begin position="24"/>
        <end position="185"/>
    </location>
</feature>
<organism evidence="4 5">
    <name type="scientific">Enterocloster citroniae</name>
    <dbReference type="NCBI Taxonomy" id="358743"/>
    <lineage>
        <taxon>Bacteria</taxon>
        <taxon>Bacillati</taxon>
        <taxon>Bacillota</taxon>
        <taxon>Clostridia</taxon>
        <taxon>Lachnospirales</taxon>
        <taxon>Lachnospiraceae</taxon>
        <taxon>Enterocloster</taxon>
    </lineage>
</organism>
<feature type="domain" description="Glycosyl transferase family 1" evidence="2">
    <location>
        <begin position="202"/>
        <end position="317"/>
    </location>
</feature>
<dbReference type="RefSeq" id="WP_242849244.1">
    <property type="nucleotide sequence ID" value="NZ_JBEPLZ010000017.1"/>
</dbReference>
<dbReference type="InterPro" id="IPR001296">
    <property type="entry name" value="Glyco_trans_1"/>
</dbReference>
<proteinExistence type="predicted"/>
<dbReference type="InterPro" id="IPR028098">
    <property type="entry name" value="Glyco_trans_4-like_N"/>
</dbReference>
<dbReference type="EMBL" id="JBEPLZ010000017">
    <property type="protein sequence ID" value="MET3572283.1"/>
    <property type="molecule type" value="Genomic_DNA"/>
</dbReference>